<proteinExistence type="predicted"/>
<accession>A0ABQ8T096</accession>
<gene>
    <name evidence="1" type="ORF">ANN_07552</name>
</gene>
<dbReference type="Proteomes" id="UP001148838">
    <property type="component" value="Unassembled WGS sequence"/>
</dbReference>
<dbReference type="EMBL" id="JAJSOF020000017">
    <property type="protein sequence ID" value="KAJ4439428.1"/>
    <property type="molecule type" value="Genomic_DNA"/>
</dbReference>
<reference evidence="1 2" key="1">
    <citation type="journal article" date="2022" name="Allergy">
        <title>Genome assembly and annotation of Periplaneta americana reveal a comprehensive cockroach allergen profile.</title>
        <authorList>
            <person name="Wang L."/>
            <person name="Xiong Q."/>
            <person name="Saelim N."/>
            <person name="Wang L."/>
            <person name="Nong W."/>
            <person name="Wan A.T."/>
            <person name="Shi M."/>
            <person name="Liu X."/>
            <person name="Cao Q."/>
            <person name="Hui J.H.L."/>
            <person name="Sookrung N."/>
            <person name="Leung T.F."/>
            <person name="Tungtrongchitr A."/>
            <person name="Tsui S.K.W."/>
        </authorList>
    </citation>
    <scope>NUCLEOTIDE SEQUENCE [LARGE SCALE GENOMIC DNA]</scope>
    <source>
        <strain evidence="1">PWHHKU_190912</strain>
    </source>
</reference>
<comment type="caution">
    <text evidence="1">The sequence shown here is derived from an EMBL/GenBank/DDBJ whole genome shotgun (WGS) entry which is preliminary data.</text>
</comment>
<sequence length="99" mass="11042">MVSNSLCITPTKFPTFYTWNETQSGRGANEVPSGGMSFLEAFSFEQDVTCIRLFLTLQRAEQKHAHSTRPSFLAPKQGTPTHFRICNAFFSAGPFIFTG</sequence>
<keyword evidence="2" id="KW-1185">Reference proteome</keyword>
<evidence type="ECO:0000313" key="1">
    <source>
        <dbReference type="EMBL" id="KAJ4439428.1"/>
    </source>
</evidence>
<organism evidence="1 2">
    <name type="scientific">Periplaneta americana</name>
    <name type="common">American cockroach</name>
    <name type="synonym">Blatta americana</name>
    <dbReference type="NCBI Taxonomy" id="6978"/>
    <lineage>
        <taxon>Eukaryota</taxon>
        <taxon>Metazoa</taxon>
        <taxon>Ecdysozoa</taxon>
        <taxon>Arthropoda</taxon>
        <taxon>Hexapoda</taxon>
        <taxon>Insecta</taxon>
        <taxon>Pterygota</taxon>
        <taxon>Neoptera</taxon>
        <taxon>Polyneoptera</taxon>
        <taxon>Dictyoptera</taxon>
        <taxon>Blattodea</taxon>
        <taxon>Blattoidea</taxon>
        <taxon>Blattidae</taxon>
        <taxon>Blattinae</taxon>
        <taxon>Periplaneta</taxon>
    </lineage>
</organism>
<name>A0ABQ8T096_PERAM</name>
<protein>
    <submittedName>
        <fullName evidence="1">Uncharacterized protein</fullName>
    </submittedName>
</protein>
<evidence type="ECO:0000313" key="2">
    <source>
        <dbReference type="Proteomes" id="UP001148838"/>
    </source>
</evidence>